<dbReference type="SUPFAM" id="SSF55073">
    <property type="entry name" value="Nucleotide cyclase"/>
    <property type="match status" value="1"/>
</dbReference>
<dbReference type="GO" id="GO:0052621">
    <property type="term" value="F:diguanylate cyclase activity"/>
    <property type="evidence" value="ECO:0007669"/>
    <property type="project" value="TreeGrafter"/>
</dbReference>
<reference evidence="2" key="1">
    <citation type="journal article" date="2015" name="Nature">
        <title>Complex archaea that bridge the gap between prokaryotes and eukaryotes.</title>
        <authorList>
            <person name="Spang A."/>
            <person name="Saw J.H."/>
            <person name="Jorgensen S.L."/>
            <person name="Zaremba-Niedzwiedzka K."/>
            <person name="Martijn J."/>
            <person name="Lind A.E."/>
            <person name="van Eijk R."/>
            <person name="Schleper C."/>
            <person name="Guy L."/>
            <person name="Ettema T.J."/>
        </authorList>
    </citation>
    <scope>NUCLEOTIDE SEQUENCE</scope>
</reference>
<dbReference type="FunFam" id="3.30.70.270:FF:000001">
    <property type="entry name" value="Diguanylate cyclase domain protein"/>
    <property type="match status" value="1"/>
</dbReference>
<gene>
    <name evidence="2" type="ORF">LCGC14_0171950</name>
</gene>
<organism evidence="2">
    <name type="scientific">marine sediment metagenome</name>
    <dbReference type="NCBI Taxonomy" id="412755"/>
    <lineage>
        <taxon>unclassified sequences</taxon>
        <taxon>metagenomes</taxon>
        <taxon>ecological metagenomes</taxon>
    </lineage>
</organism>
<dbReference type="InterPro" id="IPR029787">
    <property type="entry name" value="Nucleotide_cyclase"/>
</dbReference>
<dbReference type="GO" id="GO:1902201">
    <property type="term" value="P:negative regulation of bacterial-type flagellum-dependent cell motility"/>
    <property type="evidence" value="ECO:0007669"/>
    <property type="project" value="TreeGrafter"/>
</dbReference>
<name>A0A0F9US75_9ZZZZ</name>
<dbReference type="PANTHER" id="PTHR45138:SF9">
    <property type="entry name" value="DIGUANYLATE CYCLASE DGCM-RELATED"/>
    <property type="match status" value="1"/>
</dbReference>
<comment type="caution">
    <text evidence="2">The sequence shown here is derived from an EMBL/GenBank/DDBJ whole genome shotgun (WGS) entry which is preliminary data.</text>
</comment>
<sequence length="310" mass="35251">MSSTLGNTIDFDSARLKVTQANAQLTASTQARPQPVSLLDVQQRLMQMLHTTLELDRVLDMFYLELQSLLALDGLAYRHERQDIQIQLGVAALHRCNYRITHKSEYLGELQFSRQKRFNEPQLAQIETLMSNLLYPLRNALMYRDAMRSALNDSLTGTGNRLALDQTIEREVRLSIRHRTPLSVAVVDIDQFKMINDQFGHAYGDEALKAMVNCSRDCLRAVDGLFRFGGEEFVVILNNTDLQTAQTIAERIRRSVAEMQFEIDGQGIGMTVSLGVATRQHDETSRDLLTRCDKLMYQAKQAGRNRVVAR</sequence>
<evidence type="ECO:0000259" key="1">
    <source>
        <dbReference type="PROSITE" id="PS50887"/>
    </source>
</evidence>
<dbReference type="GO" id="GO:0005886">
    <property type="term" value="C:plasma membrane"/>
    <property type="evidence" value="ECO:0007669"/>
    <property type="project" value="TreeGrafter"/>
</dbReference>
<dbReference type="Pfam" id="PF00990">
    <property type="entry name" value="GGDEF"/>
    <property type="match status" value="1"/>
</dbReference>
<accession>A0A0F9US75</accession>
<dbReference type="PANTHER" id="PTHR45138">
    <property type="entry name" value="REGULATORY COMPONENTS OF SENSORY TRANSDUCTION SYSTEM"/>
    <property type="match status" value="1"/>
</dbReference>
<dbReference type="GO" id="GO:0043709">
    <property type="term" value="P:cell adhesion involved in single-species biofilm formation"/>
    <property type="evidence" value="ECO:0007669"/>
    <property type="project" value="TreeGrafter"/>
</dbReference>
<dbReference type="InterPro" id="IPR043128">
    <property type="entry name" value="Rev_trsase/Diguanyl_cyclase"/>
</dbReference>
<dbReference type="AlphaFoldDB" id="A0A0F9US75"/>
<feature type="domain" description="GGDEF" evidence="1">
    <location>
        <begin position="180"/>
        <end position="310"/>
    </location>
</feature>
<dbReference type="InterPro" id="IPR000160">
    <property type="entry name" value="GGDEF_dom"/>
</dbReference>
<evidence type="ECO:0000313" key="2">
    <source>
        <dbReference type="EMBL" id="KKN95960.1"/>
    </source>
</evidence>
<dbReference type="EMBL" id="LAZR01000067">
    <property type="protein sequence ID" value="KKN95960.1"/>
    <property type="molecule type" value="Genomic_DNA"/>
</dbReference>
<dbReference type="PROSITE" id="PS50887">
    <property type="entry name" value="GGDEF"/>
    <property type="match status" value="1"/>
</dbReference>
<dbReference type="Gene3D" id="3.30.70.270">
    <property type="match status" value="1"/>
</dbReference>
<proteinExistence type="predicted"/>
<dbReference type="NCBIfam" id="TIGR00254">
    <property type="entry name" value="GGDEF"/>
    <property type="match status" value="1"/>
</dbReference>
<dbReference type="CDD" id="cd01949">
    <property type="entry name" value="GGDEF"/>
    <property type="match status" value="1"/>
</dbReference>
<protein>
    <recommendedName>
        <fullName evidence="1">GGDEF domain-containing protein</fullName>
    </recommendedName>
</protein>
<dbReference type="InterPro" id="IPR050469">
    <property type="entry name" value="Diguanylate_Cyclase"/>
</dbReference>
<dbReference type="SMART" id="SM00267">
    <property type="entry name" value="GGDEF"/>
    <property type="match status" value="1"/>
</dbReference>